<dbReference type="SMART" id="SM01409">
    <property type="entry name" value="RNA_pol_Rpb6"/>
    <property type="match status" value="1"/>
</dbReference>
<evidence type="ECO:0000256" key="7">
    <source>
        <dbReference type="ARBA" id="ARBA00023163"/>
    </source>
</evidence>
<evidence type="ECO:0000256" key="3">
    <source>
        <dbReference type="ARBA" id="ARBA00013725"/>
    </source>
</evidence>
<organism evidence="12 13">
    <name type="scientific">Pseudoxanthomonas sacheonensis</name>
    <dbReference type="NCBI Taxonomy" id="443615"/>
    <lineage>
        <taxon>Bacteria</taxon>
        <taxon>Pseudomonadati</taxon>
        <taxon>Pseudomonadota</taxon>
        <taxon>Gammaproteobacteria</taxon>
        <taxon>Lysobacterales</taxon>
        <taxon>Lysobacteraceae</taxon>
        <taxon>Pseudoxanthomonas</taxon>
    </lineage>
</organism>
<evidence type="ECO:0000256" key="9">
    <source>
        <dbReference type="ARBA" id="ARBA00030998"/>
    </source>
</evidence>
<dbReference type="GO" id="GO:0003899">
    <property type="term" value="F:DNA-directed RNA polymerase activity"/>
    <property type="evidence" value="ECO:0007669"/>
    <property type="project" value="UniProtKB-EC"/>
</dbReference>
<dbReference type="GO" id="GO:0000428">
    <property type="term" value="C:DNA-directed RNA polymerase complex"/>
    <property type="evidence" value="ECO:0007669"/>
    <property type="project" value="UniProtKB-KW"/>
</dbReference>
<proteinExistence type="inferred from homology"/>
<dbReference type="SUPFAM" id="SSF63562">
    <property type="entry name" value="RPB6/omega subunit-like"/>
    <property type="match status" value="1"/>
</dbReference>
<comment type="caution">
    <text evidence="12">The sequence shown here is derived from an EMBL/GenBank/DDBJ whole genome shotgun (WGS) entry which is preliminary data.</text>
</comment>
<evidence type="ECO:0000256" key="1">
    <source>
        <dbReference type="ARBA" id="ARBA00006711"/>
    </source>
</evidence>
<evidence type="ECO:0000256" key="10">
    <source>
        <dbReference type="ARBA" id="ARBA00048552"/>
    </source>
</evidence>
<evidence type="ECO:0000256" key="6">
    <source>
        <dbReference type="ARBA" id="ARBA00022695"/>
    </source>
</evidence>
<dbReference type="HAMAP" id="MF_00366">
    <property type="entry name" value="RNApol_bact_RpoZ"/>
    <property type="match status" value="1"/>
</dbReference>
<keyword evidence="13" id="KW-1185">Reference proteome</keyword>
<evidence type="ECO:0000256" key="4">
    <source>
        <dbReference type="ARBA" id="ARBA00022478"/>
    </source>
</evidence>
<evidence type="ECO:0000256" key="2">
    <source>
        <dbReference type="ARBA" id="ARBA00012418"/>
    </source>
</evidence>
<accession>A0ABU1RLV4</accession>
<dbReference type="Gene3D" id="3.90.940.10">
    <property type="match status" value="1"/>
</dbReference>
<name>A0ABU1RLV4_9GAMM</name>
<dbReference type="PANTHER" id="PTHR34476">
    <property type="entry name" value="DNA-DIRECTED RNA POLYMERASE SUBUNIT OMEGA"/>
    <property type="match status" value="1"/>
</dbReference>
<keyword evidence="4 11" id="KW-0240">DNA-directed RNA polymerase</keyword>
<comment type="similarity">
    <text evidence="1 11">Belongs to the RNA polymerase subunit omega family.</text>
</comment>
<keyword evidence="5 11" id="KW-0808">Transferase</keyword>
<evidence type="ECO:0000313" key="13">
    <source>
        <dbReference type="Proteomes" id="UP001254759"/>
    </source>
</evidence>
<dbReference type="EMBL" id="JAVDTT010000001">
    <property type="protein sequence ID" value="MDR6839758.1"/>
    <property type="molecule type" value="Genomic_DNA"/>
</dbReference>
<dbReference type="Proteomes" id="UP001254759">
    <property type="component" value="Unassembled WGS sequence"/>
</dbReference>
<dbReference type="InterPro" id="IPR003716">
    <property type="entry name" value="DNA-dir_RNA_pol_omega"/>
</dbReference>
<keyword evidence="7 11" id="KW-0804">Transcription</keyword>
<evidence type="ECO:0000256" key="11">
    <source>
        <dbReference type="HAMAP-Rule" id="MF_00366"/>
    </source>
</evidence>
<keyword evidence="6 11" id="KW-0548">Nucleotidyltransferase</keyword>
<comment type="subunit">
    <text evidence="11">The RNAP catalytic core consists of 2 alpha, 1 beta, 1 beta' and 1 omega subunit. When a sigma factor is associated with the core the holoenzyme is formed, which can initiate transcription.</text>
</comment>
<reference evidence="12 13" key="1">
    <citation type="submission" date="2023-07" db="EMBL/GenBank/DDBJ databases">
        <title>Sorghum-associated microbial communities from plants grown in Nebraska, USA.</title>
        <authorList>
            <person name="Schachtman D."/>
        </authorList>
    </citation>
    <scope>NUCLEOTIDE SEQUENCE [LARGE SCALE GENOMIC DNA]</scope>
    <source>
        <strain evidence="12 13">BE107</strain>
    </source>
</reference>
<sequence length="99" mass="11090">MARITVEDCLEVVDNRFELVMMAAKRARQLANGVEPTIDNHESGDKPTVLALREIAARKIDNELIDKVEKAERERAEREALEWAAAEVVADDDLSKGDD</sequence>
<comment type="catalytic activity">
    <reaction evidence="10 11">
        <text>RNA(n) + a ribonucleoside 5'-triphosphate = RNA(n+1) + diphosphate</text>
        <dbReference type="Rhea" id="RHEA:21248"/>
        <dbReference type="Rhea" id="RHEA-COMP:14527"/>
        <dbReference type="Rhea" id="RHEA-COMP:17342"/>
        <dbReference type="ChEBI" id="CHEBI:33019"/>
        <dbReference type="ChEBI" id="CHEBI:61557"/>
        <dbReference type="ChEBI" id="CHEBI:140395"/>
        <dbReference type="EC" id="2.7.7.6"/>
    </reaction>
</comment>
<dbReference type="Pfam" id="PF01192">
    <property type="entry name" value="RNA_pol_Rpb6"/>
    <property type="match status" value="1"/>
</dbReference>
<dbReference type="InterPro" id="IPR036161">
    <property type="entry name" value="RPB6/omega-like_sf"/>
</dbReference>
<comment type="function">
    <text evidence="11">Promotes RNA polymerase assembly. Latches the N- and C-terminal regions of the beta' subunit thereby facilitating its interaction with the beta and alpha subunits.</text>
</comment>
<dbReference type="NCBIfam" id="TIGR00690">
    <property type="entry name" value="rpoZ"/>
    <property type="match status" value="1"/>
</dbReference>
<evidence type="ECO:0000256" key="8">
    <source>
        <dbReference type="ARBA" id="ARBA00029924"/>
    </source>
</evidence>
<dbReference type="PANTHER" id="PTHR34476:SF1">
    <property type="entry name" value="DNA-DIRECTED RNA POLYMERASE SUBUNIT OMEGA"/>
    <property type="match status" value="1"/>
</dbReference>
<gene>
    <name evidence="11" type="primary">rpoZ</name>
    <name evidence="12" type="ORF">J2W94_000022</name>
</gene>
<dbReference type="EC" id="2.7.7.6" evidence="2 11"/>
<evidence type="ECO:0000313" key="12">
    <source>
        <dbReference type="EMBL" id="MDR6839758.1"/>
    </source>
</evidence>
<dbReference type="InterPro" id="IPR006110">
    <property type="entry name" value="Pol_omega/Rpo6/RPB6"/>
</dbReference>
<evidence type="ECO:0000256" key="5">
    <source>
        <dbReference type="ARBA" id="ARBA00022679"/>
    </source>
</evidence>
<protein>
    <recommendedName>
        <fullName evidence="3 11">DNA-directed RNA polymerase subunit omega</fullName>
        <shortName evidence="11">RNAP omega subunit</shortName>
        <ecNumber evidence="2 11">2.7.7.6</ecNumber>
    </recommendedName>
    <alternativeName>
        <fullName evidence="9 11">RNA polymerase omega subunit</fullName>
    </alternativeName>
    <alternativeName>
        <fullName evidence="8 11">Transcriptase subunit omega</fullName>
    </alternativeName>
</protein>
<dbReference type="RefSeq" id="WP_310089568.1">
    <property type="nucleotide sequence ID" value="NZ_JAVDTT010000001.1"/>
</dbReference>